<protein>
    <submittedName>
        <fullName evidence="3">N-acetyltransferase</fullName>
    </submittedName>
</protein>
<gene>
    <name evidence="3" type="ORF">acsn021_15970</name>
</gene>
<evidence type="ECO:0000313" key="3">
    <source>
        <dbReference type="EMBL" id="BCJ94028.1"/>
    </source>
</evidence>
<keyword evidence="1 3" id="KW-0808">Transferase</keyword>
<dbReference type="InterPro" id="IPR050680">
    <property type="entry name" value="YpeA/RimI_acetyltransf"/>
</dbReference>
<keyword evidence="4" id="KW-1185">Reference proteome</keyword>
<dbReference type="Pfam" id="PF00583">
    <property type="entry name" value="Acetyltransf_1"/>
    <property type="match status" value="1"/>
</dbReference>
<dbReference type="PROSITE" id="PS51186">
    <property type="entry name" value="GNAT"/>
    <property type="match status" value="1"/>
</dbReference>
<dbReference type="EMBL" id="AP023367">
    <property type="protein sequence ID" value="BCJ94028.1"/>
    <property type="molecule type" value="Genomic_DNA"/>
</dbReference>
<evidence type="ECO:0000256" key="1">
    <source>
        <dbReference type="ARBA" id="ARBA00022679"/>
    </source>
</evidence>
<dbReference type="PANTHER" id="PTHR43420">
    <property type="entry name" value="ACETYLTRANSFERASE"/>
    <property type="match status" value="1"/>
</dbReference>
<dbReference type="InterPro" id="IPR016181">
    <property type="entry name" value="Acyl_CoA_acyltransferase"/>
</dbReference>
<evidence type="ECO:0000256" key="2">
    <source>
        <dbReference type="ARBA" id="ARBA00023315"/>
    </source>
</evidence>
<keyword evidence="2" id="KW-0012">Acyltransferase</keyword>
<dbReference type="KEGG" id="acel:acsn021_15970"/>
<evidence type="ECO:0000313" key="4">
    <source>
        <dbReference type="Proteomes" id="UP000515561"/>
    </source>
</evidence>
<organism evidence="3 4">
    <name type="scientific">Anaerocolumna cellulosilytica</name>
    <dbReference type="NCBI Taxonomy" id="433286"/>
    <lineage>
        <taxon>Bacteria</taxon>
        <taxon>Bacillati</taxon>
        <taxon>Bacillota</taxon>
        <taxon>Clostridia</taxon>
        <taxon>Lachnospirales</taxon>
        <taxon>Lachnospiraceae</taxon>
        <taxon>Anaerocolumna</taxon>
    </lineage>
</organism>
<dbReference type="InterPro" id="IPR000182">
    <property type="entry name" value="GNAT_dom"/>
</dbReference>
<dbReference type="Gene3D" id="3.40.630.30">
    <property type="match status" value="1"/>
</dbReference>
<dbReference type="RefSeq" id="WP_184094333.1">
    <property type="nucleotide sequence ID" value="NZ_AP023367.1"/>
</dbReference>
<accession>A0A6S6R4N5</accession>
<sequence>MEVSIVKGNPMSEAGARLNQMALDYMAYSLIGSKDGNMIERTLRSLWKQKENRFSHEYAFEAKLMGDTVGMVTCYSVTVMNELAWPTTRRLLKLRRWELVKYALLHLNEIIAMLALKEGRDGEYHIGTLATLPESRGYGIGSKLIAHVEAYAIQHGFQRISLTVKKDNEKARKLYEKLGYQIVGSINKKPFFLYRMAKKLC</sequence>
<dbReference type="Proteomes" id="UP000515561">
    <property type="component" value="Chromosome"/>
</dbReference>
<name>A0A6S6R4N5_9FIRM</name>
<proteinExistence type="predicted"/>
<dbReference type="SUPFAM" id="SSF55729">
    <property type="entry name" value="Acyl-CoA N-acyltransferases (Nat)"/>
    <property type="match status" value="1"/>
</dbReference>
<dbReference type="AlphaFoldDB" id="A0A6S6R4N5"/>
<dbReference type="CDD" id="cd04301">
    <property type="entry name" value="NAT_SF"/>
    <property type="match status" value="1"/>
</dbReference>
<dbReference type="GO" id="GO:0016747">
    <property type="term" value="F:acyltransferase activity, transferring groups other than amino-acyl groups"/>
    <property type="evidence" value="ECO:0007669"/>
    <property type="project" value="InterPro"/>
</dbReference>
<reference evidence="3 4" key="1">
    <citation type="journal article" date="2016" name="Int. J. Syst. Evol. Microbiol.">
        <title>Descriptions of Anaerotaenia torta gen. nov., sp. nov. and Anaerocolumna cellulosilytica gen. nov., sp. nov. isolated from a methanogenic reactor of cattle waste.</title>
        <authorList>
            <person name="Uek A."/>
            <person name="Ohtaki Y."/>
            <person name="Kaku N."/>
            <person name="Ueki K."/>
        </authorList>
    </citation>
    <scope>NUCLEOTIDE SEQUENCE [LARGE SCALE GENOMIC DNA]</scope>
    <source>
        <strain evidence="3 4">SN021</strain>
    </source>
</reference>